<dbReference type="AlphaFoldDB" id="V9HK95"/>
<dbReference type="RefSeq" id="WP_002642917.1">
    <property type="nucleotide sequence ID" value="NZ_CP019448.1"/>
</dbReference>
<evidence type="ECO:0000313" key="2">
    <source>
        <dbReference type="Proteomes" id="UP000017813"/>
    </source>
</evidence>
<dbReference type="eggNOG" id="ENOG50347F8">
    <property type="taxonomic scope" value="Bacteria"/>
</dbReference>
<sequence length="233" mass="26646">MKIFEWLTHKSKNNQISTETEKSPCDCQQHDSHQENSPCGCSTEELDDFMKHITIDESPVYERPIQISPCGCGCGCGCDNETEDIELPDDEKNNSSDKIKTSIPQLEYLLTGHTEWCKQIEQSMRDGTTNQYAKMSKVGSELLCCIGQWLQCEGKNLRHYTEYTELQNAYDDFKSCTLKMLDNHQKGLFSDAVVILRGNFNQQSLRVQKALRDLVNKMRSETKDDENAPEKLA</sequence>
<gene>
    <name evidence="1" type="ORF">HMPREF9021_01896</name>
</gene>
<proteinExistence type="predicted"/>
<organism evidence="1 2">
    <name type="scientific">Simonsiella muelleri ATCC 29453</name>
    <dbReference type="NCBI Taxonomy" id="641147"/>
    <lineage>
        <taxon>Bacteria</taxon>
        <taxon>Pseudomonadati</taxon>
        <taxon>Pseudomonadota</taxon>
        <taxon>Betaproteobacteria</taxon>
        <taxon>Neisseriales</taxon>
        <taxon>Neisseriaceae</taxon>
        <taxon>Simonsiella</taxon>
    </lineage>
</organism>
<reference evidence="1 2" key="2">
    <citation type="submission" date="2011-10" db="EMBL/GenBank/DDBJ databases">
        <title>The Genome Sequence of Simonsiella muelleri ATCC 29453.</title>
        <authorList>
            <consortium name="The Broad Institute Genome Sequencing Platform"/>
            <consortium name="The Broad Institute Genome Sequencing Center for Infectious Disease"/>
            <person name="Earl A."/>
            <person name="Ward D."/>
            <person name="Feldgarden M."/>
            <person name="Gevers D."/>
            <person name="Izard J."/>
            <person name="Baranova O.V."/>
            <person name="Blanton J.M."/>
            <person name="Tanner A.C."/>
            <person name="Dewhirst F."/>
            <person name="Young S.K."/>
            <person name="Zeng Q."/>
            <person name="Gargeya S."/>
            <person name="Fitzgerald M."/>
            <person name="Haas B."/>
            <person name="Abouelleil A."/>
            <person name="Alvarado L."/>
            <person name="Arachchi H.M."/>
            <person name="Berlin A."/>
            <person name="Brown A."/>
            <person name="Chapman S.B."/>
            <person name="Chen Z."/>
            <person name="Dunbar C."/>
            <person name="Freedman E."/>
            <person name="Gearin G."/>
            <person name="Goldberg J."/>
            <person name="Griggs A."/>
            <person name="Gujja S."/>
            <person name="Heiman D."/>
            <person name="Howarth C."/>
            <person name="Larson L."/>
            <person name="Lui A."/>
            <person name="MacDonald P.J.P."/>
            <person name="Montmayeur A."/>
            <person name="Murphy C."/>
            <person name="Neiman D."/>
            <person name="Pearson M."/>
            <person name="Priest M."/>
            <person name="Roberts A."/>
            <person name="Saif S."/>
            <person name="Shea T."/>
            <person name="Shenoy N."/>
            <person name="Sisk P."/>
            <person name="Stolte C."/>
            <person name="Sykes S."/>
            <person name="Wortman J."/>
            <person name="Nusbaum C."/>
            <person name="Birren B."/>
        </authorList>
    </citation>
    <scope>NUCLEOTIDE SEQUENCE [LARGE SCALE GENOMIC DNA]</scope>
    <source>
        <strain evidence="1 2">ATCC 29453</strain>
    </source>
</reference>
<keyword evidence="2" id="KW-1185">Reference proteome</keyword>
<comment type="caution">
    <text evidence="1">The sequence shown here is derived from an EMBL/GenBank/DDBJ whole genome shotgun (WGS) entry which is preliminary data.</text>
</comment>
<accession>V9HK95</accession>
<dbReference type="OrthoDB" id="8613985at2"/>
<dbReference type="HOGENOM" id="CLU_1189262_0_0_4"/>
<dbReference type="EMBL" id="ADCY02000060">
    <property type="protein sequence ID" value="EFG30268.2"/>
    <property type="molecule type" value="Genomic_DNA"/>
</dbReference>
<protein>
    <recommendedName>
        <fullName evidence="3">Chemoreceptor zinc-binding domain-containing protein</fullName>
    </recommendedName>
</protein>
<evidence type="ECO:0000313" key="1">
    <source>
        <dbReference type="EMBL" id="EFG30268.2"/>
    </source>
</evidence>
<dbReference type="Proteomes" id="UP000017813">
    <property type="component" value="Unassembled WGS sequence"/>
</dbReference>
<reference evidence="1 2" key="1">
    <citation type="submission" date="2010-03" db="EMBL/GenBank/DDBJ databases">
        <authorList>
            <consortium name="The Broad Institute Genome Sequencing Platform"/>
            <person name="Ward D."/>
            <person name="Earl A."/>
            <person name="Feldgarden M."/>
            <person name="Gevers D."/>
            <person name="Young S."/>
            <person name="Zeng Q."/>
            <person name="Koehrsen M."/>
            <person name="Alvarado L."/>
            <person name="Berlin A.M."/>
            <person name="Borenstein D."/>
            <person name="Chapman S.B."/>
            <person name="Chen Z."/>
            <person name="Engels R."/>
            <person name="Freedman E."/>
            <person name="Gellesch M."/>
            <person name="Goldberg J."/>
            <person name="Griggs A."/>
            <person name="Gujja S."/>
            <person name="Heilman E.R."/>
            <person name="Heiman D.I."/>
            <person name="Hepburn T.A."/>
            <person name="Howarth C."/>
            <person name="Jen D."/>
            <person name="Larson L."/>
            <person name="Mehta T."/>
            <person name="Park D."/>
            <person name="Pearson M."/>
            <person name="Richards J."/>
            <person name="Roberts A."/>
            <person name="Saif S."/>
            <person name="Shea T.D."/>
            <person name="Shenoy N."/>
            <person name="Sisk P."/>
            <person name="Stolte C."/>
            <person name="Sykes S.N."/>
            <person name="Walk T."/>
            <person name="White J."/>
            <person name="Yandava C."/>
            <person name="Izard J."/>
            <person name="Baranova O.V."/>
            <person name="Blanton J.M."/>
            <person name="Tanner A.C."/>
            <person name="Dewhirst F."/>
            <person name="Haas B."/>
            <person name="Nusbaum C."/>
            <person name="Birren B."/>
        </authorList>
    </citation>
    <scope>NUCLEOTIDE SEQUENCE [LARGE SCALE GENOMIC DNA]</scope>
    <source>
        <strain evidence="1 2">ATCC 29453</strain>
    </source>
</reference>
<name>V9HK95_9NEIS</name>
<dbReference type="Gene3D" id="1.20.120.30">
    <property type="entry name" value="Aspartate receptor, ligand-binding domain"/>
    <property type="match status" value="1"/>
</dbReference>
<dbReference type="KEGG" id="smur:BWP33_03370"/>
<evidence type="ECO:0008006" key="3">
    <source>
        <dbReference type="Google" id="ProtNLM"/>
    </source>
</evidence>